<reference evidence="2 3" key="1">
    <citation type="journal article" date="2023" name="Commun. Biol.">
        <title>Genome analysis of Parmales, the sister group of diatoms, reveals the evolutionary specialization of diatoms from phago-mixotrophs to photoautotrophs.</title>
        <authorList>
            <person name="Ban H."/>
            <person name="Sato S."/>
            <person name="Yoshikawa S."/>
            <person name="Yamada K."/>
            <person name="Nakamura Y."/>
            <person name="Ichinomiya M."/>
            <person name="Sato N."/>
            <person name="Blanc-Mathieu R."/>
            <person name="Endo H."/>
            <person name="Kuwata A."/>
            <person name="Ogata H."/>
        </authorList>
    </citation>
    <scope>NUCLEOTIDE SEQUENCE [LARGE SCALE GENOMIC DNA]</scope>
</reference>
<dbReference type="Pfam" id="PF13306">
    <property type="entry name" value="LRR_5"/>
    <property type="match status" value="2"/>
</dbReference>
<feature type="non-terminal residue" evidence="2">
    <location>
        <position position="1"/>
    </location>
</feature>
<feature type="region of interest" description="Disordered" evidence="1">
    <location>
        <begin position="415"/>
        <end position="437"/>
    </location>
</feature>
<protein>
    <submittedName>
        <fullName evidence="2">Uncharacterized protein</fullName>
    </submittedName>
</protein>
<dbReference type="PANTHER" id="PTHR45661:SF3">
    <property type="entry name" value="IG-LIKE DOMAIN-CONTAINING PROTEIN"/>
    <property type="match status" value="1"/>
</dbReference>
<dbReference type="PANTHER" id="PTHR45661">
    <property type="entry name" value="SURFACE ANTIGEN"/>
    <property type="match status" value="1"/>
</dbReference>
<evidence type="ECO:0000313" key="3">
    <source>
        <dbReference type="Proteomes" id="UP001165060"/>
    </source>
</evidence>
<evidence type="ECO:0000256" key="1">
    <source>
        <dbReference type="SAM" id="MobiDB-lite"/>
    </source>
</evidence>
<accession>A0ABQ6MY51</accession>
<evidence type="ECO:0000313" key="2">
    <source>
        <dbReference type="EMBL" id="GMI36036.1"/>
    </source>
</evidence>
<proteinExistence type="predicted"/>
<dbReference type="InterPro" id="IPR032675">
    <property type="entry name" value="LRR_dom_sf"/>
</dbReference>
<dbReference type="InterPro" id="IPR026906">
    <property type="entry name" value="LRR_5"/>
</dbReference>
<gene>
    <name evidence="2" type="ORF">TeGR_g10227</name>
</gene>
<name>A0ABQ6MY51_9STRA</name>
<feature type="compositionally biased region" description="Acidic residues" evidence="1">
    <location>
        <begin position="415"/>
        <end position="426"/>
    </location>
</feature>
<comment type="caution">
    <text evidence="2">The sequence shown here is derived from an EMBL/GenBank/DDBJ whole genome shotgun (WGS) entry which is preliminary data.</text>
</comment>
<organism evidence="2 3">
    <name type="scientific">Tetraparma gracilis</name>
    <dbReference type="NCBI Taxonomy" id="2962635"/>
    <lineage>
        <taxon>Eukaryota</taxon>
        <taxon>Sar</taxon>
        <taxon>Stramenopiles</taxon>
        <taxon>Ochrophyta</taxon>
        <taxon>Bolidophyceae</taxon>
        <taxon>Parmales</taxon>
        <taxon>Triparmaceae</taxon>
        <taxon>Tetraparma</taxon>
    </lineage>
</organism>
<dbReference type="Proteomes" id="UP001165060">
    <property type="component" value="Unassembled WGS sequence"/>
</dbReference>
<sequence length="437" mass="47240">ESHWSEQFSNFDEAEGLSQAVLMKMTKELLLLRSKAVLEMTKELEETPEDELEKAFEEANALELVDEKKWMQASGFLVDTARLGVNDQARGEWARKLFDVMTGSENWAEAQFLVLAVAERAAELYIVGMTKELAKHHRAEGNRGGVLDLVKGLTAYPKLQEELMKGFTSVRVVGGGVDEAELREAIKTGSWDDVHRLAAEASAEMLDKILPGREKGDSVFAKVMGRGDAAGMTEALIPSWVRRIPPFAFAGCAGLQHVRFEVGVGGGVEEIGEGAFARCKGLERFELPRLVKRIEKRTFCGCEELKEVKGLGGVDLVADKAFENCYALEGAELGVGGEGARDVEIGVEGFVCCSLMEKLVLGSRVKKVGHRAFAGCECLTSVDIEGGAGVVGEAGGGGMELDPEAFDECAALEELDEEEGGEEGEGDGNSYVLKCNM</sequence>
<dbReference type="InterPro" id="IPR053139">
    <property type="entry name" value="Surface_bspA-like"/>
</dbReference>
<keyword evidence="3" id="KW-1185">Reference proteome</keyword>
<dbReference type="EMBL" id="BRYB01003402">
    <property type="protein sequence ID" value="GMI36036.1"/>
    <property type="molecule type" value="Genomic_DNA"/>
</dbReference>
<dbReference type="Gene3D" id="3.80.10.10">
    <property type="entry name" value="Ribonuclease Inhibitor"/>
    <property type="match status" value="1"/>
</dbReference>